<comment type="caution">
    <text evidence="1">The sequence shown here is derived from an EMBL/GenBank/DDBJ whole genome shotgun (WGS) entry which is preliminary data.</text>
</comment>
<name>A0A4Q8QBV3_9FLAO</name>
<evidence type="ECO:0000313" key="2">
    <source>
        <dbReference type="Proteomes" id="UP000291981"/>
    </source>
</evidence>
<protein>
    <submittedName>
        <fullName evidence="1">Uncharacterized protein</fullName>
    </submittedName>
</protein>
<proteinExistence type="predicted"/>
<accession>A0A4Q8QBV3</accession>
<gene>
    <name evidence="1" type="ORF">EW142_14365</name>
</gene>
<dbReference type="AlphaFoldDB" id="A0A4Q8QBV3"/>
<dbReference type="OrthoDB" id="1453516at2"/>
<organism evidence="1 2">
    <name type="scientific">Flagellimonas allohymeniacidonis</name>
    <dbReference type="NCBI Taxonomy" id="2517819"/>
    <lineage>
        <taxon>Bacteria</taxon>
        <taxon>Pseudomonadati</taxon>
        <taxon>Bacteroidota</taxon>
        <taxon>Flavobacteriia</taxon>
        <taxon>Flavobacteriales</taxon>
        <taxon>Flavobacteriaceae</taxon>
        <taxon>Flagellimonas</taxon>
    </lineage>
</organism>
<dbReference type="Proteomes" id="UP000291981">
    <property type="component" value="Unassembled WGS sequence"/>
</dbReference>
<evidence type="ECO:0000313" key="1">
    <source>
        <dbReference type="EMBL" id="TAI47835.1"/>
    </source>
</evidence>
<sequence>MKKLIILSLITVSLSSCEQDLKCADFKNGTFLIPGDSIYPISSNIIRKNGRQVEWEKAGDSTHAIIKYLDDCNWILTYDTELSELDELEQLINNSGGVKVEVLEIKGDTLFYNGVLKNDTLLFEQPGTIIKLK</sequence>
<keyword evidence="2" id="KW-1185">Reference proteome</keyword>
<dbReference type="RefSeq" id="WP_130615008.1">
    <property type="nucleotide sequence ID" value="NZ_SGIU01000002.1"/>
</dbReference>
<reference evidence="1 2" key="1">
    <citation type="submission" date="2019-02" db="EMBL/GenBank/DDBJ databases">
        <title>Draft genome sequence of Muricauda sp. 176CP4-71.</title>
        <authorList>
            <person name="Park J.-S."/>
        </authorList>
    </citation>
    <scope>NUCLEOTIDE SEQUENCE [LARGE SCALE GENOMIC DNA]</scope>
    <source>
        <strain evidence="1 2">176CP4-71</strain>
    </source>
</reference>
<dbReference type="PROSITE" id="PS51257">
    <property type="entry name" value="PROKAR_LIPOPROTEIN"/>
    <property type="match status" value="1"/>
</dbReference>
<dbReference type="EMBL" id="SGIU01000002">
    <property type="protein sequence ID" value="TAI47835.1"/>
    <property type="molecule type" value="Genomic_DNA"/>
</dbReference>